<dbReference type="EMBL" id="WUMU01000048">
    <property type="protein sequence ID" value="MXN21141.1"/>
    <property type="molecule type" value="Genomic_DNA"/>
</dbReference>
<dbReference type="AlphaFoldDB" id="A0A6L7GAR3"/>
<organism evidence="2 3">
    <name type="scientific">Pseudooceanicola albus</name>
    <dbReference type="NCBI Taxonomy" id="2692189"/>
    <lineage>
        <taxon>Bacteria</taxon>
        <taxon>Pseudomonadati</taxon>
        <taxon>Pseudomonadota</taxon>
        <taxon>Alphaproteobacteria</taxon>
        <taxon>Rhodobacterales</taxon>
        <taxon>Paracoccaceae</taxon>
        <taxon>Pseudooceanicola</taxon>
    </lineage>
</organism>
<accession>A0A6L7GAR3</accession>
<sequence length="824" mass="83359">MAGHLVGRMQAVLGLDASGFKRALEEVRGKTNGFSRALIGVSLKIAAGMAGAIGSIGGITSATVAAASEVSRLAQVANASPAVFQKWAAAAGTVGMEQDQLADILKDVNDRVGDFLTTGGGPMADFFQQIAPKVGVTADQFRRLSGPEALQLYVSSLQKAGVNQQQMTFFMEAMASESTRLVPLLQEDGAEMARLGDRAEAVGAVLDDRTVGAMQNTRKALFEIQMSLTGMRNRIATAALPSLQMFADLLARGSGQGGVLTRVITALAGNLDRIVAYAGAVTVGVGTYLVGAFVAARVASLALSLSLSRLKAGLLASGFGLALVLAGELALRFFRLVQASGSLGAALALLREIGAEALGRIGLAGQGLLSGLKAVWLGIEAAGLAALTGVMSGAVTVTNRYIGLWRGAFAAIKALWGELPAVLGSLAYSAANAILGGIEALLNGTVERINSFIGSVNDKIPEGLKQRFSIGLVGKVELGGIANPHAGALAQAGAAAKGAFLDGFNTDTIPGLDTSGITGVADAARDAAGNAQLAAGAMGALATAPLASWEKLKTAMAGGQDAVEATTGAADTLGTAFRTAGTAGAAAGSQAAGGAAKVLKGLKDQLAELRATAGLTDAQTLAWQKLQEAGVAATSATGQQIAGLAEAITRMQQLKSATDSVREAGRNAFASLVTGAQSFTSVLSNLLASAATFFANKAFDSLWSAASGSSLTSGIGSLFKALVGAHANGTSNFAGGWTTVNERGGEILNLPSGTQIIPNDISKRMADGAARQGAGQTAIHVEASPYFDVRVAQTSGQVSGAYAKRSARSLDRASRSYNARGTTV</sequence>
<reference evidence="2 3" key="1">
    <citation type="submission" date="2019-12" db="EMBL/GenBank/DDBJ databases">
        <authorList>
            <person name="Li M."/>
        </authorList>
    </citation>
    <scope>NUCLEOTIDE SEQUENCE [LARGE SCALE GENOMIC DNA]</scope>
    <source>
        <strain evidence="2 3">GBMRC 2024</strain>
    </source>
</reference>
<gene>
    <name evidence="2" type="ORF">GR170_25265</name>
</gene>
<feature type="transmembrane region" description="Helical" evidence="1">
    <location>
        <begin position="312"/>
        <end position="334"/>
    </location>
</feature>
<protein>
    <submittedName>
        <fullName evidence="2">Phage tail tape measure protein</fullName>
    </submittedName>
</protein>
<feature type="transmembrane region" description="Helical" evidence="1">
    <location>
        <begin position="274"/>
        <end position="300"/>
    </location>
</feature>
<keyword evidence="1" id="KW-1133">Transmembrane helix</keyword>
<keyword evidence="3" id="KW-1185">Reference proteome</keyword>
<proteinExistence type="predicted"/>
<evidence type="ECO:0000256" key="1">
    <source>
        <dbReference type="SAM" id="Phobius"/>
    </source>
</evidence>
<evidence type="ECO:0000313" key="2">
    <source>
        <dbReference type="EMBL" id="MXN21141.1"/>
    </source>
</evidence>
<dbReference type="RefSeq" id="WP_160897253.1">
    <property type="nucleotide sequence ID" value="NZ_WUMU01000048.1"/>
</dbReference>
<dbReference type="Proteomes" id="UP000477911">
    <property type="component" value="Unassembled WGS sequence"/>
</dbReference>
<keyword evidence="1" id="KW-0812">Transmembrane</keyword>
<evidence type="ECO:0000313" key="3">
    <source>
        <dbReference type="Proteomes" id="UP000477911"/>
    </source>
</evidence>
<name>A0A6L7GAR3_9RHOB</name>
<comment type="caution">
    <text evidence="2">The sequence shown here is derived from an EMBL/GenBank/DDBJ whole genome shotgun (WGS) entry which is preliminary data.</text>
</comment>
<keyword evidence="1" id="KW-0472">Membrane</keyword>